<feature type="binding site" evidence="7">
    <location>
        <position position="129"/>
    </location>
    <ligand>
        <name>FAD</name>
        <dbReference type="ChEBI" id="CHEBI:57692"/>
    </ligand>
</feature>
<proteinExistence type="inferred from homology"/>
<feature type="domain" description="Glucose-methanol-choline oxidoreductase N-terminal" evidence="10">
    <location>
        <begin position="330"/>
        <end position="344"/>
    </location>
</feature>
<dbReference type="GeneID" id="20665936"/>
<evidence type="ECO:0000313" key="12">
    <source>
        <dbReference type="Proteomes" id="UP000030671"/>
    </source>
</evidence>
<dbReference type="InParanoid" id="W4K152"/>
<evidence type="ECO:0000259" key="9">
    <source>
        <dbReference type="PROSITE" id="PS00623"/>
    </source>
</evidence>
<dbReference type="RefSeq" id="XP_009548140.1">
    <property type="nucleotide sequence ID" value="XM_009549845.1"/>
</dbReference>
<evidence type="ECO:0000256" key="4">
    <source>
        <dbReference type="ARBA" id="ARBA00022729"/>
    </source>
</evidence>
<sequence>MKLFEFVRNLVDPILAIFIARNVVVTPSSFAASEFDVIIVGGGTAGLVVANRLTAPTSTSARPLRVGVIDAGRYAPLGDPLIDIPYGANIFTRTPESSMVGNPEYDWMYQTVPQPALEGHVIGYPRGKVLGGSSALHAMAWQRGSRADYDVWGSAFGNGDEWNFDGLLPYFQRAENWTAPPTGADALLPDTDTIDPLLASAYGKHGPLPLSYSSYVTDLDRPLTEASVKLGFPLNDNPDAGNSNYIPRHGIARTLDPTTGKRGYAASAYFGQGVSSRNNLVVLTGALVTRIIWDNSTLGTKTIQAKGVEYVVGDERFMVEASKEVILCAGSLKTPQLLELSGVGKASLLKRLGVPVILDLPQVGENLMDHPVSISDFKVKNGVETLDWLAFNQTHFQKHQDLYNNSRTGAFTYTPRITGGWPLKDLILADEYKKMRSELDVTLSRLTTTPLQRAQYEALKKMADGGHVAWFMPAVIPRGGMISAPKPETGYVTVIGFQLHEFARGSVHINSTDPMAPPVIDNKFLSLPWDLDVQTHGMQFIQRWIQTEPVASLIDELVTPPASTQSHEEWTGWIKKTIWSMAHPMGSTAMASEHLGGVVNPRLKVYGIKNVRIVDAGIIPMTIGAPIQSVVYALAEKGAAMIAEDLNINAREIPLRKQEL</sequence>
<dbReference type="PANTHER" id="PTHR11552:SF201">
    <property type="entry name" value="GLUCOSE-METHANOL-CHOLINE OXIDOREDUCTASE N-TERMINAL DOMAIN-CONTAINING PROTEIN"/>
    <property type="match status" value="1"/>
</dbReference>
<keyword evidence="12" id="KW-1185">Reference proteome</keyword>
<dbReference type="AlphaFoldDB" id="W4K152"/>
<dbReference type="Proteomes" id="UP000030671">
    <property type="component" value="Unassembled WGS sequence"/>
</dbReference>
<comment type="cofactor">
    <cofactor evidence="1 7">
        <name>FAD</name>
        <dbReference type="ChEBI" id="CHEBI:57692"/>
    </cofactor>
</comment>
<accession>W4K152</accession>
<dbReference type="PANTHER" id="PTHR11552">
    <property type="entry name" value="GLUCOSE-METHANOL-CHOLINE GMC OXIDOREDUCTASE"/>
    <property type="match status" value="1"/>
</dbReference>
<dbReference type="GO" id="GO:0016614">
    <property type="term" value="F:oxidoreductase activity, acting on CH-OH group of donors"/>
    <property type="evidence" value="ECO:0007669"/>
    <property type="project" value="InterPro"/>
</dbReference>
<dbReference type="InterPro" id="IPR000172">
    <property type="entry name" value="GMC_OxRdtase_N"/>
</dbReference>
<dbReference type="GO" id="GO:0050660">
    <property type="term" value="F:flavin adenine dinucleotide binding"/>
    <property type="evidence" value="ECO:0007669"/>
    <property type="project" value="InterPro"/>
</dbReference>
<dbReference type="Pfam" id="PF00732">
    <property type="entry name" value="GMC_oxred_N"/>
    <property type="match status" value="1"/>
</dbReference>
<evidence type="ECO:0000256" key="1">
    <source>
        <dbReference type="ARBA" id="ARBA00001974"/>
    </source>
</evidence>
<evidence type="ECO:0000256" key="5">
    <source>
        <dbReference type="ARBA" id="ARBA00022827"/>
    </source>
</evidence>
<dbReference type="PROSITE" id="PS00623">
    <property type="entry name" value="GMC_OXRED_1"/>
    <property type="match status" value="1"/>
</dbReference>
<evidence type="ECO:0000259" key="10">
    <source>
        <dbReference type="PROSITE" id="PS00624"/>
    </source>
</evidence>
<evidence type="ECO:0000256" key="3">
    <source>
        <dbReference type="ARBA" id="ARBA00022630"/>
    </source>
</evidence>
<dbReference type="Pfam" id="PF05199">
    <property type="entry name" value="GMC_oxred_C"/>
    <property type="match status" value="1"/>
</dbReference>
<dbReference type="InterPro" id="IPR012132">
    <property type="entry name" value="GMC_OxRdtase"/>
</dbReference>
<name>W4K152_HETIT</name>
<dbReference type="SUPFAM" id="SSF51905">
    <property type="entry name" value="FAD/NAD(P)-binding domain"/>
    <property type="match status" value="1"/>
</dbReference>
<keyword evidence="4" id="KW-0732">Signal</keyword>
<feature type="binding site" evidence="7">
    <location>
        <position position="288"/>
    </location>
    <ligand>
        <name>FAD</name>
        <dbReference type="ChEBI" id="CHEBI:57692"/>
    </ligand>
</feature>
<reference evidence="11 12" key="1">
    <citation type="journal article" date="2012" name="New Phytol.">
        <title>Insight into trade-off between wood decay and parasitism from the genome of a fungal forest pathogen.</title>
        <authorList>
            <person name="Olson A."/>
            <person name="Aerts A."/>
            <person name="Asiegbu F."/>
            <person name="Belbahri L."/>
            <person name="Bouzid O."/>
            <person name="Broberg A."/>
            <person name="Canback B."/>
            <person name="Coutinho P.M."/>
            <person name="Cullen D."/>
            <person name="Dalman K."/>
            <person name="Deflorio G."/>
            <person name="van Diepen L.T."/>
            <person name="Dunand C."/>
            <person name="Duplessis S."/>
            <person name="Durling M."/>
            <person name="Gonthier P."/>
            <person name="Grimwood J."/>
            <person name="Fossdal C.G."/>
            <person name="Hansson D."/>
            <person name="Henrissat B."/>
            <person name="Hietala A."/>
            <person name="Himmelstrand K."/>
            <person name="Hoffmeister D."/>
            <person name="Hogberg N."/>
            <person name="James T.Y."/>
            <person name="Karlsson M."/>
            <person name="Kohler A."/>
            <person name="Kues U."/>
            <person name="Lee Y.H."/>
            <person name="Lin Y.C."/>
            <person name="Lind M."/>
            <person name="Lindquist E."/>
            <person name="Lombard V."/>
            <person name="Lucas S."/>
            <person name="Lunden K."/>
            <person name="Morin E."/>
            <person name="Murat C."/>
            <person name="Park J."/>
            <person name="Raffaello T."/>
            <person name="Rouze P."/>
            <person name="Salamov A."/>
            <person name="Schmutz J."/>
            <person name="Solheim H."/>
            <person name="Stahlberg J."/>
            <person name="Velez H."/>
            <person name="de Vries R.P."/>
            <person name="Wiebenga A."/>
            <person name="Woodward S."/>
            <person name="Yakovlev I."/>
            <person name="Garbelotto M."/>
            <person name="Martin F."/>
            <person name="Grigoriev I.V."/>
            <person name="Stenlid J."/>
        </authorList>
    </citation>
    <scope>NUCLEOTIDE SEQUENCE [LARGE SCALE GENOMIC DNA]</scope>
    <source>
        <strain evidence="11 12">TC 32-1</strain>
    </source>
</reference>
<keyword evidence="3 8" id="KW-0285">Flavoprotein</keyword>
<comment type="similarity">
    <text evidence="2 8">Belongs to the GMC oxidoreductase family.</text>
</comment>
<feature type="domain" description="Glucose-methanol-choline oxidoreductase N-terminal" evidence="9">
    <location>
        <begin position="127"/>
        <end position="150"/>
    </location>
</feature>
<keyword evidence="5 7" id="KW-0274">FAD</keyword>
<dbReference type="InterPro" id="IPR036188">
    <property type="entry name" value="FAD/NAD-bd_sf"/>
</dbReference>
<dbReference type="HOGENOM" id="CLU_002865_6_0_1"/>
<evidence type="ECO:0000313" key="11">
    <source>
        <dbReference type="EMBL" id="ETW79563.1"/>
    </source>
</evidence>
<dbReference type="KEGG" id="hir:HETIRDRAFT_103798"/>
<keyword evidence="6" id="KW-0560">Oxidoreductase</keyword>
<dbReference type="Gene3D" id="3.50.50.60">
    <property type="entry name" value="FAD/NAD(P)-binding domain"/>
    <property type="match status" value="1"/>
</dbReference>
<dbReference type="PROSITE" id="PS00624">
    <property type="entry name" value="GMC_OXRED_2"/>
    <property type="match status" value="1"/>
</dbReference>
<dbReference type="SUPFAM" id="SSF54373">
    <property type="entry name" value="FAD-linked reductases, C-terminal domain"/>
    <property type="match status" value="1"/>
</dbReference>
<evidence type="ECO:0000256" key="2">
    <source>
        <dbReference type="ARBA" id="ARBA00010790"/>
    </source>
</evidence>
<dbReference type="OrthoDB" id="269227at2759"/>
<dbReference type="PIRSF" id="PIRSF000137">
    <property type="entry name" value="Alcohol_oxidase"/>
    <property type="match status" value="1"/>
</dbReference>
<organism evidence="11 12">
    <name type="scientific">Heterobasidion irregulare (strain TC 32-1)</name>
    <dbReference type="NCBI Taxonomy" id="747525"/>
    <lineage>
        <taxon>Eukaryota</taxon>
        <taxon>Fungi</taxon>
        <taxon>Dikarya</taxon>
        <taxon>Basidiomycota</taxon>
        <taxon>Agaricomycotina</taxon>
        <taxon>Agaricomycetes</taxon>
        <taxon>Russulales</taxon>
        <taxon>Bondarzewiaceae</taxon>
        <taxon>Heterobasidion</taxon>
        <taxon>Heterobasidion annosum species complex</taxon>
    </lineage>
</organism>
<protein>
    <submittedName>
        <fullName evidence="11">GMC oxidoreductase 14</fullName>
    </submittedName>
</protein>
<dbReference type="Gene3D" id="3.30.560.10">
    <property type="entry name" value="Glucose Oxidase, domain 3"/>
    <property type="match status" value="1"/>
</dbReference>
<gene>
    <name evidence="11" type="primary">gor14</name>
    <name evidence="11" type="ORF">HETIRDRAFT_103798</name>
</gene>
<evidence type="ECO:0000256" key="6">
    <source>
        <dbReference type="ARBA" id="ARBA00023002"/>
    </source>
</evidence>
<evidence type="ECO:0000256" key="7">
    <source>
        <dbReference type="PIRSR" id="PIRSR000137-2"/>
    </source>
</evidence>
<dbReference type="EMBL" id="KI925460">
    <property type="protein sequence ID" value="ETW79563.1"/>
    <property type="molecule type" value="Genomic_DNA"/>
</dbReference>
<evidence type="ECO:0000256" key="8">
    <source>
        <dbReference type="RuleBase" id="RU003968"/>
    </source>
</evidence>
<dbReference type="eggNOG" id="KOG1238">
    <property type="taxonomic scope" value="Eukaryota"/>
</dbReference>
<dbReference type="InterPro" id="IPR007867">
    <property type="entry name" value="GMC_OxRtase_C"/>
</dbReference>